<reference evidence="2 3" key="1">
    <citation type="submission" date="2019-02" db="EMBL/GenBank/DDBJ databases">
        <title>Polymorphobacter sp. isolated from the lake at the Tibet of China.</title>
        <authorList>
            <person name="Li A."/>
        </authorList>
    </citation>
    <scope>NUCLEOTIDE SEQUENCE [LARGE SCALE GENOMIC DNA]</scope>
    <source>
        <strain evidence="2 3">DJ1R-1</strain>
    </source>
</reference>
<dbReference type="AlphaFoldDB" id="A0A4Y9ERJ9"/>
<dbReference type="InterPro" id="IPR036291">
    <property type="entry name" value="NAD(P)-bd_dom_sf"/>
</dbReference>
<dbReference type="OrthoDB" id="9798632at2"/>
<dbReference type="EMBL" id="SIHO01000001">
    <property type="protein sequence ID" value="TFU06267.1"/>
    <property type="molecule type" value="Genomic_DNA"/>
</dbReference>
<dbReference type="RefSeq" id="WP_135244990.1">
    <property type="nucleotide sequence ID" value="NZ_SIHO01000001.1"/>
</dbReference>
<proteinExistence type="predicted"/>
<dbReference type="InterPro" id="IPR016040">
    <property type="entry name" value="NAD(P)-bd_dom"/>
</dbReference>
<feature type="domain" description="NAD(P)-binding" evidence="1">
    <location>
        <begin position="7"/>
        <end position="116"/>
    </location>
</feature>
<dbReference type="Pfam" id="PF13460">
    <property type="entry name" value="NAD_binding_10"/>
    <property type="match status" value="1"/>
</dbReference>
<protein>
    <submittedName>
        <fullName evidence="2">NAD-dependent epimerase/dehydratase family protein</fullName>
    </submittedName>
</protein>
<dbReference type="SUPFAM" id="SSF51735">
    <property type="entry name" value="NAD(P)-binding Rossmann-fold domains"/>
    <property type="match status" value="1"/>
</dbReference>
<accession>A0A4Y9ERJ9</accession>
<evidence type="ECO:0000313" key="2">
    <source>
        <dbReference type="EMBL" id="TFU06267.1"/>
    </source>
</evidence>
<dbReference type="PANTHER" id="PTHR14097:SF7">
    <property type="entry name" value="OXIDOREDUCTASE HTATIP2"/>
    <property type="match status" value="1"/>
</dbReference>
<evidence type="ECO:0000259" key="1">
    <source>
        <dbReference type="Pfam" id="PF13460"/>
    </source>
</evidence>
<dbReference type="Proteomes" id="UP000297737">
    <property type="component" value="Unassembled WGS sequence"/>
</dbReference>
<organism evidence="2 3">
    <name type="scientific">Glacieibacterium arshaanense</name>
    <dbReference type="NCBI Taxonomy" id="2511025"/>
    <lineage>
        <taxon>Bacteria</taxon>
        <taxon>Pseudomonadati</taxon>
        <taxon>Pseudomonadota</taxon>
        <taxon>Alphaproteobacteria</taxon>
        <taxon>Sphingomonadales</taxon>
        <taxon>Sphingosinicellaceae</taxon>
        <taxon>Glacieibacterium</taxon>
    </lineage>
</organism>
<gene>
    <name evidence="2" type="ORF">EUV02_04490</name>
</gene>
<keyword evidence="3" id="KW-1185">Reference proteome</keyword>
<name>A0A4Y9ERJ9_9SPHN</name>
<dbReference type="Gene3D" id="3.40.50.720">
    <property type="entry name" value="NAD(P)-binding Rossmann-like Domain"/>
    <property type="match status" value="1"/>
</dbReference>
<evidence type="ECO:0000313" key="3">
    <source>
        <dbReference type="Proteomes" id="UP000297737"/>
    </source>
</evidence>
<sequence>MSVLLAGATGLVGSRVLDLLCAAGTPVVAVARRATGKTAPALTEVIADFAALPPLPKADVAICALGTTIRIAGSQPAFRAVDYDAVLAFARAAQAAGVTHFVLISSVGASAASPVFYSRVKGEVERDIGVMNFARFDVIQPGLILGPRPDRRPAEAMFQAAAPWLNPLLFGPAERYGGIAADVIAAAIVKLAKLQTPGRFVHQNGELRKLAKA</sequence>
<comment type="caution">
    <text evidence="2">The sequence shown here is derived from an EMBL/GenBank/DDBJ whole genome shotgun (WGS) entry which is preliminary data.</text>
</comment>
<dbReference type="PANTHER" id="PTHR14097">
    <property type="entry name" value="OXIDOREDUCTASE HTATIP2"/>
    <property type="match status" value="1"/>
</dbReference>